<dbReference type="Proteomes" id="UP001214250">
    <property type="component" value="Chromosome 2"/>
</dbReference>
<keyword evidence="2" id="KW-1185">Reference proteome</keyword>
<dbReference type="RefSeq" id="WP_274153211.1">
    <property type="nucleotide sequence ID" value="NZ_CP117812.1"/>
</dbReference>
<sequence length="170" mass="18991">MKFYLLLLSLFTVLSLEGQNVLREGYIIKIDTPKSLTMVERIGESLTLRPGKGNKFVVVNIILSEGRSLGKYDYVLKAANKTYKCKLISSSTEAFNEINWEFHVPSKLSLRWKSEPVPALSGSRTVKEGTGIRLMFEVNEKLTKAQLIYAMAPLGMKADAISPSAELVFN</sequence>
<proteinExistence type="predicted"/>
<accession>A0ABY7VZP3</accession>
<dbReference type="EMBL" id="CP117812">
    <property type="protein sequence ID" value="WDE98337.1"/>
    <property type="molecule type" value="Genomic_DNA"/>
</dbReference>
<name>A0ABY7VZP3_9BACT</name>
<evidence type="ECO:0000313" key="1">
    <source>
        <dbReference type="EMBL" id="WDE98337.1"/>
    </source>
</evidence>
<evidence type="ECO:0000313" key="2">
    <source>
        <dbReference type="Proteomes" id="UP001214250"/>
    </source>
</evidence>
<organism evidence="1 2">
    <name type="scientific">Lentisphaera profundi</name>
    <dbReference type="NCBI Taxonomy" id="1658616"/>
    <lineage>
        <taxon>Bacteria</taxon>
        <taxon>Pseudomonadati</taxon>
        <taxon>Lentisphaerota</taxon>
        <taxon>Lentisphaeria</taxon>
        <taxon>Lentisphaerales</taxon>
        <taxon>Lentisphaeraceae</taxon>
        <taxon>Lentisphaera</taxon>
    </lineage>
</organism>
<evidence type="ECO:0008006" key="3">
    <source>
        <dbReference type="Google" id="ProtNLM"/>
    </source>
</evidence>
<protein>
    <recommendedName>
        <fullName evidence="3">Intracellular proteinase inhibitor BsuPI domain-containing protein</fullName>
    </recommendedName>
</protein>
<gene>
    <name evidence="1" type="ORF">PQO03_21225</name>
</gene>
<reference evidence="1 2" key="1">
    <citation type="submission" date="2023-02" db="EMBL/GenBank/DDBJ databases">
        <title>Genome sequence of Lentisphaera profundi SAORIC-696.</title>
        <authorList>
            <person name="Kim e."/>
            <person name="Cho J.-C."/>
            <person name="Choi A."/>
            <person name="Kang I."/>
        </authorList>
    </citation>
    <scope>NUCLEOTIDE SEQUENCE [LARGE SCALE GENOMIC DNA]</scope>
    <source>
        <strain evidence="1 2">SAORIC-696</strain>
    </source>
</reference>